<sequence length="213" mass="23415">MTEIDSSATLRARILDNLSPPADRLAAEFFSPAGPFAASSFDTLPDNPSDRFTATDLLAVTLLDVVLPPNAVRKLLDTDGDRFSALLDAVPADVDLWEASDEHLAAALRLYDALDELPKVGETRASKLMARKRPRLIPVIDSVIRRALALGDQPWAELRHCLADPDLRRSIEAIRPHLAPDEISTLRLLDAAVWMRHSQSRNAKKERAKAAAV</sequence>
<evidence type="ECO:0000313" key="4">
    <source>
        <dbReference type="Proteomes" id="UP001162885"/>
    </source>
</evidence>
<organism evidence="2 4">
    <name type="scientific">Mycolicibacterium boenickei</name>
    <dbReference type="NCBI Taxonomy" id="146017"/>
    <lineage>
        <taxon>Bacteria</taxon>
        <taxon>Bacillati</taxon>
        <taxon>Actinomycetota</taxon>
        <taxon>Actinomycetes</taxon>
        <taxon>Mycobacteriales</taxon>
        <taxon>Mycobacteriaceae</taxon>
        <taxon>Mycolicibacterium</taxon>
    </lineage>
</organism>
<reference evidence="1 3" key="1">
    <citation type="journal article" date="2019" name="Emerg. Microbes Infect.">
        <title>Comprehensive subspecies identification of 175 nontuberculous mycobacteria species based on 7547 genomic profiles.</title>
        <authorList>
            <person name="Matsumoto Y."/>
            <person name="Kinjo T."/>
            <person name="Motooka D."/>
            <person name="Nabeya D."/>
            <person name="Jung N."/>
            <person name="Uechi K."/>
            <person name="Horii T."/>
            <person name="Iida T."/>
            <person name="Fujita J."/>
            <person name="Nakamura S."/>
        </authorList>
    </citation>
    <scope>NUCLEOTIDE SEQUENCE [LARGE SCALE GENOMIC DNA]</scope>
    <source>
        <strain evidence="1 3">JCM 15653</strain>
    </source>
</reference>
<proteinExistence type="predicted"/>
<protein>
    <submittedName>
        <fullName evidence="2">Uncharacterized protein</fullName>
    </submittedName>
</protein>
<keyword evidence="3" id="KW-1185">Reference proteome</keyword>
<gene>
    <name evidence="2" type="ORF">H5U98_25510</name>
    <name evidence="1" type="ORF">MBOE_00370</name>
</gene>
<dbReference type="Proteomes" id="UP000466683">
    <property type="component" value="Chromosome"/>
</dbReference>
<reference evidence="2 4" key="3">
    <citation type="journal article" date="2022" name="BMC Genomics">
        <title>Comparative genome analysis of mycobacteria focusing on tRNA and non-coding RNA.</title>
        <authorList>
            <person name="Behra P.R.K."/>
            <person name="Pettersson B.M.F."/>
            <person name="Ramesh M."/>
            <person name="Das S."/>
            <person name="Dasgupta S."/>
            <person name="Kirsebom L.A."/>
        </authorList>
    </citation>
    <scope>NUCLEOTIDE SEQUENCE [LARGE SCALE GENOMIC DNA]</scope>
    <source>
        <strain evidence="2 4">DSM 44677</strain>
    </source>
</reference>
<dbReference type="EMBL" id="CP060016">
    <property type="protein sequence ID" value="UNB98825.1"/>
    <property type="molecule type" value="Genomic_DNA"/>
</dbReference>
<evidence type="ECO:0000313" key="2">
    <source>
        <dbReference type="EMBL" id="UNB98825.1"/>
    </source>
</evidence>
<dbReference type="Pfam" id="PF19827">
    <property type="entry name" value="DUF6308"/>
    <property type="match status" value="1"/>
</dbReference>
<evidence type="ECO:0000313" key="3">
    <source>
        <dbReference type="Proteomes" id="UP000466683"/>
    </source>
</evidence>
<dbReference type="RefSeq" id="WP_133118353.1">
    <property type="nucleotide sequence ID" value="NZ_AP022579.1"/>
</dbReference>
<dbReference type="AlphaFoldDB" id="A0AAX2ZVS9"/>
<dbReference type="Proteomes" id="UP001162885">
    <property type="component" value="Chromosome"/>
</dbReference>
<evidence type="ECO:0000313" key="1">
    <source>
        <dbReference type="EMBL" id="BBX88388.1"/>
    </source>
</evidence>
<reference evidence="1" key="2">
    <citation type="submission" date="2020-02" db="EMBL/GenBank/DDBJ databases">
        <authorList>
            <person name="Matsumoto Y."/>
            <person name="Kinjo T."/>
            <person name="Motooka D."/>
            <person name="Nabeya D."/>
            <person name="Jung N."/>
            <person name="Uechi K."/>
            <person name="Horii T."/>
            <person name="Iida T."/>
            <person name="Fujita J."/>
            <person name="Nakamura S."/>
        </authorList>
    </citation>
    <scope>NUCLEOTIDE SEQUENCE</scope>
    <source>
        <strain evidence="1">JCM 15653</strain>
    </source>
</reference>
<accession>A0AAX2ZVS9</accession>
<name>A0AAX2ZVS9_9MYCO</name>
<dbReference type="InterPro" id="IPR046275">
    <property type="entry name" value="DUF6308"/>
</dbReference>
<dbReference type="EMBL" id="AP022579">
    <property type="protein sequence ID" value="BBX88388.1"/>
    <property type="molecule type" value="Genomic_DNA"/>
</dbReference>